<name>A0A382EU39_9ZZZZ</name>
<accession>A0A382EU39</accession>
<organism evidence="2">
    <name type="scientific">marine metagenome</name>
    <dbReference type="NCBI Taxonomy" id="408172"/>
    <lineage>
        <taxon>unclassified sequences</taxon>
        <taxon>metagenomes</taxon>
        <taxon>ecological metagenomes</taxon>
    </lineage>
</organism>
<evidence type="ECO:0000313" key="2">
    <source>
        <dbReference type="EMBL" id="SVB53919.1"/>
    </source>
</evidence>
<reference evidence="2" key="1">
    <citation type="submission" date="2018-05" db="EMBL/GenBank/DDBJ databases">
        <authorList>
            <person name="Lanie J.A."/>
            <person name="Ng W.-L."/>
            <person name="Kazmierczak K.M."/>
            <person name="Andrzejewski T.M."/>
            <person name="Davidsen T.M."/>
            <person name="Wayne K.J."/>
            <person name="Tettelin H."/>
            <person name="Glass J.I."/>
            <person name="Rusch D."/>
            <person name="Podicherti R."/>
            <person name="Tsui H.-C.T."/>
            <person name="Winkler M.E."/>
        </authorList>
    </citation>
    <scope>NUCLEOTIDE SEQUENCE</scope>
</reference>
<dbReference type="EMBL" id="UINC01046207">
    <property type="protein sequence ID" value="SVB53919.1"/>
    <property type="molecule type" value="Genomic_DNA"/>
</dbReference>
<keyword evidence="1" id="KW-0472">Membrane</keyword>
<feature type="non-terminal residue" evidence="2">
    <location>
        <position position="37"/>
    </location>
</feature>
<gene>
    <name evidence="2" type="ORF">METZ01_LOCUS206773</name>
</gene>
<keyword evidence="1" id="KW-1133">Transmembrane helix</keyword>
<proteinExistence type="predicted"/>
<evidence type="ECO:0000256" key="1">
    <source>
        <dbReference type="SAM" id="Phobius"/>
    </source>
</evidence>
<sequence>MLKLIQNPVLILTVIGIIGLLIRIYYFPYEIPLTHDA</sequence>
<keyword evidence="1" id="KW-0812">Transmembrane</keyword>
<dbReference type="AlphaFoldDB" id="A0A382EU39"/>
<feature type="transmembrane region" description="Helical" evidence="1">
    <location>
        <begin position="9"/>
        <end position="27"/>
    </location>
</feature>
<protein>
    <submittedName>
        <fullName evidence="2">Uncharacterized protein</fullName>
    </submittedName>
</protein>